<comment type="subcellular location">
    <subcellularLocation>
        <location evidence="2">Chromosome</location>
        <location evidence="2">Centromere</location>
    </subcellularLocation>
    <subcellularLocation>
        <location evidence="1">Nucleus</location>
    </subcellularLocation>
</comment>
<evidence type="ECO:0000256" key="5">
    <source>
        <dbReference type="ARBA" id="ARBA00022618"/>
    </source>
</evidence>
<accession>A0A803JZU2</accession>
<evidence type="ECO:0000256" key="11">
    <source>
        <dbReference type="ARBA" id="ARBA00041323"/>
    </source>
</evidence>
<evidence type="ECO:0000256" key="1">
    <source>
        <dbReference type="ARBA" id="ARBA00004123"/>
    </source>
</evidence>
<dbReference type="Bgee" id="ENSXETG00000002167">
    <property type="expression patterns" value="Expressed in egg cell and 10 other cell types or tissues"/>
</dbReference>
<dbReference type="PANTHER" id="PTHR16040:SF6">
    <property type="entry name" value="BOREALIN"/>
    <property type="match status" value="1"/>
</dbReference>
<evidence type="ECO:0000256" key="9">
    <source>
        <dbReference type="ARBA" id="ARBA00023328"/>
    </source>
</evidence>
<keyword evidence="5" id="KW-0132">Cell division</keyword>
<name>A0A803JZU2_XENTR</name>
<evidence type="ECO:0000256" key="3">
    <source>
        <dbReference type="ARBA" id="ARBA00009914"/>
    </source>
</evidence>
<keyword evidence="6" id="KW-0498">Mitosis</keyword>
<evidence type="ECO:0000256" key="2">
    <source>
        <dbReference type="ARBA" id="ARBA00004584"/>
    </source>
</evidence>
<keyword evidence="9" id="KW-0137">Centromere</keyword>
<feature type="domain" description="Borealin N-terminal" evidence="13">
    <location>
        <begin position="120"/>
        <end position="176"/>
    </location>
</feature>
<dbReference type="PANTHER" id="PTHR16040">
    <property type="entry name" value="AUSTRALIN, ISOFORM A-RELATED"/>
    <property type="match status" value="1"/>
</dbReference>
<evidence type="ECO:0000256" key="10">
    <source>
        <dbReference type="ARBA" id="ARBA00040949"/>
    </source>
</evidence>
<dbReference type="Pfam" id="PF10444">
    <property type="entry name" value="Nbl1_Borealin_N"/>
    <property type="match status" value="1"/>
</dbReference>
<evidence type="ECO:0000256" key="6">
    <source>
        <dbReference type="ARBA" id="ARBA00022776"/>
    </source>
</evidence>
<keyword evidence="4" id="KW-0158">Chromosome</keyword>
<dbReference type="InterPro" id="IPR018867">
    <property type="entry name" value="Cell_div_borealin"/>
</dbReference>
<dbReference type="InterPro" id="IPR046466">
    <property type="entry name" value="Borealin_C"/>
</dbReference>
<dbReference type="GO" id="GO:0000775">
    <property type="term" value="C:chromosome, centromeric region"/>
    <property type="evidence" value="ECO:0007669"/>
    <property type="project" value="UniProtKB-SubCell"/>
</dbReference>
<keyword evidence="8" id="KW-0131">Cell cycle</keyword>
<evidence type="ECO:0000259" key="13">
    <source>
        <dbReference type="Pfam" id="PF10444"/>
    </source>
</evidence>
<gene>
    <name evidence="15" type="primary">cdca8</name>
</gene>
<proteinExistence type="inferred from homology"/>
<evidence type="ECO:0000256" key="4">
    <source>
        <dbReference type="ARBA" id="ARBA00022454"/>
    </source>
</evidence>
<evidence type="ECO:0000256" key="8">
    <source>
        <dbReference type="ARBA" id="ARBA00023306"/>
    </source>
</evidence>
<dbReference type="Gene3D" id="6.10.140.560">
    <property type="match status" value="1"/>
</dbReference>
<dbReference type="Gene3D" id="6.10.250.1900">
    <property type="match status" value="1"/>
</dbReference>
<feature type="domain" description="Borealin C-terminal" evidence="14">
    <location>
        <begin position="263"/>
        <end position="371"/>
    </location>
</feature>
<dbReference type="AlphaFoldDB" id="A0A803JZU2"/>
<reference evidence="15" key="2">
    <citation type="submission" date="2021-03" db="UniProtKB">
        <authorList>
            <consortium name="Ensembl"/>
        </authorList>
    </citation>
    <scope>IDENTIFICATION</scope>
</reference>
<evidence type="ECO:0000256" key="7">
    <source>
        <dbReference type="ARBA" id="ARBA00023242"/>
    </source>
</evidence>
<protein>
    <recommendedName>
        <fullName evidence="10">Borealin</fullName>
    </recommendedName>
    <alternativeName>
        <fullName evidence="11">Cell division cycle-associated protein 8</fullName>
    </alternativeName>
</protein>
<dbReference type="Pfam" id="PF10512">
    <property type="entry name" value="Borealin"/>
    <property type="match status" value="1"/>
</dbReference>
<keyword evidence="7" id="KW-0539">Nucleus</keyword>
<dbReference type="GeneTree" id="ENSGT00390000011115"/>
<dbReference type="GO" id="GO:0005634">
    <property type="term" value="C:nucleus"/>
    <property type="evidence" value="ECO:0007669"/>
    <property type="project" value="UniProtKB-SubCell"/>
</dbReference>
<feature type="compositionally biased region" description="Basic residues" evidence="12">
    <location>
        <begin position="240"/>
        <end position="251"/>
    </location>
</feature>
<evidence type="ECO:0000313" key="15">
    <source>
        <dbReference type="Ensembl" id="ENSXETP00000113552"/>
    </source>
</evidence>
<sequence length="449" mass="49559">MESVGDGPSVIQNFLDNVFPYKGSYTCNNTLHNILIQKLRKLPFSIYLKICVAIMGTSTQSKCVLPAFTNQIILLSLRSGEVSDYICFCQTFTGFHLFIMAPTKKKTSRKPKNRCVKNEKLASFIKDFDSQVKIITEELKASVVNILKEVDSQYNIEIIKLPMAIREMCWLDYIAKGGSQKALEAAATVKVDMEEITSTVTKTPFKLDKKVKKGKCKSDETLEPNPLQSVIRTKTKAKVAAKKPSTARKTRASTANLTNTSKRTSKRGRATPSASKQIETSLLGYTPAATPRIDTSIFKTPALRTPCLQEPVYTFSANGSPLAGMDELFINVPAGDGKNIRLLASEVDSLDINRLDNQAFENIKLLSVSLKLDLLKLYAASQTYERFCCNCCCCCQGKWPEPRTRTGRASCGGSRGDSMGARKLAKPFSSPFLCNNTATISAKATEWPI</sequence>
<dbReference type="Xenbase" id="XB-GENE-946929">
    <property type="gene designation" value="cdca8"/>
</dbReference>
<evidence type="ECO:0000256" key="12">
    <source>
        <dbReference type="SAM" id="MobiDB-lite"/>
    </source>
</evidence>
<organism evidence="15">
    <name type="scientific">Xenopus tropicalis</name>
    <name type="common">Western clawed frog</name>
    <name type="synonym">Silurana tropicalis</name>
    <dbReference type="NCBI Taxonomy" id="8364"/>
    <lineage>
        <taxon>Eukaryota</taxon>
        <taxon>Metazoa</taxon>
        <taxon>Chordata</taxon>
        <taxon>Craniata</taxon>
        <taxon>Vertebrata</taxon>
        <taxon>Euteleostomi</taxon>
        <taxon>Amphibia</taxon>
        <taxon>Batrachia</taxon>
        <taxon>Anura</taxon>
        <taxon>Pipoidea</taxon>
        <taxon>Pipidae</taxon>
        <taxon>Xenopodinae</taxon>
        <taxon>Xenopus</taxon>
        <taxon>Silurana</taxon>
    </lineage>
</organism>
<dbReference type="Ensembl" id="ENSXETT00000122495">
    <property type="protein sequence ID" value="ENSXETP00000113552"/>
    <property type="gene ID" value="ENSXETG00000002167"/>
</dbReference>
<feature type="compositionally biased region" description="Polar residues" evidence="12">
    <location>
        <begin position="252"/>
        <end position="262"/>
    </location>
</feature>
<evidence type="ECO:0000259" key="14">
    <source>
        <dbReference type="Pfam" id="PF10512"/>
    </source>
</evidence>
<comment type="similarity">
    <text evidence="3">Belongs to the borealin family.</text>
</comment>
<feature type="region of interest" description="Disordered" evidence="12">
    <location>
        <begin position="240"/>
        <end position="277"/>
    </location>
</feature>
<reference evidence="15" key="1">
    <citation type="journal article" date="2010" name="Science">
        <title>The genome of the Western clawed frog Xenopus tropicalis.</title>
        <authorList>
            <person name="Hellsten U."/>
            <person name="Harland R.M."/>
            <person name="Gilchrist M.J."/>
            <person name="Hendrix D."/>
            <person name="Jurka J."/>
            <person name="Kapitonov V."/>
            <person name="Ovcharenko I."/>
            <person name="Putnam N.H."/>
            <person name="Shu S."/>
            <person name="Taher L."/>
            <person name="Blitz I.L."/>
            <person name="Blumberg B."/>
            <person name="Dichmann D.S."/>
            <person name="Dubchak I."/>
            <person name="Amaya E."/>
            <person name="Detter J.C."/>
            <person name="Fletcher R."/>
            <person name="Gerhard D.S."/>
            <person name="Goodstein D."/>
            <person name="Graves T."/>
            <person name="Grigoriev I.V."/>
            <person name="Grimwood J."/>
            <person name="Kawashima T."/>
            <person name="Lindquist E."/>
            <person name="Lucas S.M."/>
            <person name="Mead P.E."/>
            <person name="Mitros T."/>
            <person name="Ogino H."/>
            <person name="Ohta Y."/>
            <person name="Poliakov A.V."/>
            <person name="Pollet N."/>
            <person name="Robert J."/>
            <person name="Salamov A."/>
            <person name="Sater A.K."/>
            <person name="Schmutz J."/>
            <person name="Terry A."/>
            <person name="Vize P.D."/>
            <person name="Warren W.C."/>
            <person name="Wells D."/>
            <person name="Wills A."/>
            <person name="Wilson R.K."/>
            <person name="Zimmerman L.B."/>
            <person name="Zorn A.M."/>
            <person name="Grainger R."/>
            <person name="Grammer T."/>
            <person name="Khokha M.K."/>
            <person name="Richardson P.M."/>
            <person name="Rokhsar D.S."/>
        </authorList>
    </citation>
    <scope>NUCLEOTIDE SEQUENCE [LARGE SCALE GENOMIC DNA]</scope>
    <source>
        <strain evidence="15">Nigerian</strain>
    </source>
</reference>
<dbReference type="InterPro" id="IPR018851">
    <property type="entry name" value="Borealin_N"/>
</dbReference>
<dbReference type="GO" id="GO:0051301">
    <property type="term" value="P:cell division"/>
    <property type="evidence" value="ECO:0007669"/>
    <property type="project" value="UniProtKB-KW"/>
</dbReference>